<evidence type="ECO:0000256" key="7">
    <source>
        <dbReference type="ARBA" id="ARBA00022598"/>
    </source>
</evidence>
<keyword evidence="8" id="KW-0547">Nucleotide-binding</keyword>
<evidence type="ECO:0000259" key="11">
    <source>
        <dbReference type="PROSITE" id="PS51733"/>
    </source>
</evidence>
<dbReference type="NCBIfam" id="TIGR00545">
    <property type="entry name" value="lipoyltrans"/>
    <property type="match status" value="1"/>
</dbReference>
<dbReference type="GO" id="GO:0009249">
    <property type="term" value="P:protein lipoylation"/>
    <property type="evidence" value="ECO:0007669"/>
    <property type="project" value="InterPro"/>
</dbReference>
<dbReference type="Proteomes" id="UP000807716">
    <property type="component" value="Unassembled WGS sequence"/>
</dbReference>
<dbReference type="OrthoDB" id="201621at2759"/>
<comment type="pathway">
    <text evidence="2">Protein modification; protein lipoylation via exogenous pathway; protein N(6)-(lipoyl)lysine from lipoate: step 2/2.</text>
</comment>
<dbReference type="EMBL" id="JAAAJB010000358">
    <property type="protein sequence ID" value="KAG0257501.1"/>
    <property type="molecule type" value="Genomic_DNA"/>
</dbReference>
<dbReference type="InterPro" id="IPR004562">
    <property type="entry name" value="LipoylTrfase_LipoateP_Ligase"/>
</dbReference>
<dbReference type="AlphaFoldDB" id="A0A9P6Q1W2"/>
<dbReference type="CDD" id="cd16443">
    <property type="entry name" value="LplA"/>
    <property type="match status" value="1"/>
</dbReference>
<dbReference type="PROSITE" id="PS51733">
    <property type="entry name" value="BPL_LPL_CATALYTIC"/>
    <property type="match status" value="1"/>
</dbReference>
<dbReference type="SUPFAM" id="SSF55681">
    <property type="entry name" value="Class II aaRS and biotin synthetases"/>
    <property type="match status" value="1"/>
</dbReference>
<keyword evidence="7" id="KW-0436">Ligase</keyword>
<dbReference type="InterPro" id="IPR019491">
    <property type="entry name" value="Lipoate_protein_ligase_C"/>
</dbReference>
<evidence type="ECO:0000256" key="2">
    <source>
        <dbReference type="ARBA" id="ARBA00005085"/>
    </source>
</evidence>
<dbReference type="GO" id="GO:0016979">
    <property type="term" value="F:lipoate-protein ligase activity"/>
    <property type="evidence" value="ECO:0007669"/>
    <property type="project" value="UniProtKB-EC"/>
</dbReference>
<evidence type="ECO:0000256" key="6">
    <source>
        <dbReference type="ARBA" id="ARBA00015925"/>
    </source>
</evidence>
<dbReference type="GO" id="GO:0005739">
    <property type="term" value="C:mitochondrion"/>
    <property type="evidence" value="ECO:0007669"/>
    <property type="project" value="TreeGrafter"/>
</dbReference>
<dbReference type="GO" id="GO:0005524">
    <property type="term" value="F:ATP binding"/>
    <property type="evidence" value="ECO:0007669"/>
    <property type="project" value="UniProtKB-KW"/>
</dbReference>
<comment type="pathway">
    <text evidence="3">Protein modification; protein lipoylation via exogenous pathway; protein N(6)-(lipoyl)lysine from lipoate: step 1/2.</text>
</comment>
<name>A0A9P6Q1W2_9FUNG</name>
<dbReference type="InterPro" id="IPR045864">
    <property type="entry name" value="aa-tRNA-synth_II/BPL/LPL"/>
</dbReference>
<proteinExistence type="inferred from homology"/>
<comment type="caution">
    <text evidence="12">The sequence shown here is derived from an EMBL/GenBank/DDBJ whole genome shotgun (WGS) entry which is preliminary data.</text>
</comment>
<dbReference type="GO" id="GO:0017118">
    <property type="term" value="F:lipoyltransferase activity"/>
    <property type="evidence" value="ECO:0007669"/>
    <property type="project" value="TreeGrafter"/>
</dbReference>
<dbReference type="EC" id="6.3.1.20" evidence="5"/>
<evidence type="ECO:0000256" key="1">
    <source>
        <dbReference type="ARBA" id="ARBA00003253"/>
    </source>
</evidence>
<keyword evidence="9" id="KW-0067">ATP-binding</keyword>
<dbReference type="Gene3D" id="3.30.390.50">
    <property type="entry name" value="CO dehydrogenase flavoprotein, C-terminal domain"/>
    <property type="match status" value="1"/>
</dbReference>
<evidence type="ECO:0000313" key="13">
    <source>
        <dbReference type="Proteomes" id="UP000807716"/>
    </source>
</evidence>
<reference evidence="12" key="1">
    <citation type="journal article" date="2020" name="Fungal Divers.">
        <title>Resolving the Mortierellaceae phylogeny through synthesis of multi-gene phylogenetics and phylogenomics.</title>
        <authorList>
            <person name="Vandepol N."/>
            <person name="Liber J."/>
            <person name="Desiro A."/>
            <person name="Na H."/>
            <person name="Kennedy M."/>
            <person name="Barry K."/>
            <person name="Grigoriev I.V."/>
            <person name="Miller A.N."/>
            <person name="O'Donnell K."/>
            <person name="Stajich J.E."/>
            <person name="Bonito G."/>
        </authorList>
    </citation>
    <scope>NUCLEOTIDE SEQUENCE</scope>
    <source>
        <strain evidence="12">BC1065</strain>
    </source>
</reference>
<accession>A0A9P6Q1W2</accession>
<keyword evidence="13" id="KW-1185">Reference proteome</keyword>
<sequence length="363" mass="41201">MPVQAPITASYSTTANGNVLAPGARSTTTVAGANTSLPFSKNVQGNYKVETYLSKINDPWTNLAFEEWKKSECNLKALARDNVPFVRRKSGGGTVYHDMGNTNYSIMMPRAVFDRKTNVELVCRALHELDIPAIVNDRHDIVLEGRKVSGSAYKLIQHRSYHHGTMLIDTDLTTLGQYLKCERETLVTKGVASFRSPVTRLRDHSFTIDHLPFCEAVRDEFLKRYAFDRWRQNEEGEFTIIDEAYIERLPAVQKLRDEMKTWDWVYGQTPEFTYTMDKVFPWGSVKFSLKSKEGKFVKVDVETSQAIASFPLTALCVGMEGLRYDSDGLDEAVKRIEEEAPEVLCADGRLYVQQVVAWLKEAL</sequence>
<dbReference type="Pfam" id="PF10437">
    <property type="entry name" value="Lip_prot_lig_C"/>
    <property type="match status" value="1"/>
</dbReference>
<comment type="catalytic activity">
    <reaction evidence="10">
        <text>L-lysyl-[lipoyl-carrier protein] + (R)-lipoate + ATP = N(6)-[(R)-lipoyl]-L-lysyl-[lipoyl-carrier protein] + AMP + diphosphate + H(+)</text>
        <dbReference type="Rhea" id="RHEA:49288"/>
        <dbReference type="Rhea" id="RHEA-COMP:10500"/>
        <dbReference type="Rhea" id="RHEA-COMP:10502"/>
        <dbReference type="ChEBI" id="CHEBI:15378"/>
        <dbReference type="ChEBI" id="CHEBI:29969"/>
        <dbReference type="ChEBI" id="CHEBI:30616"/>
        <dbReference type="ChEBI" id="CHEBI:33019"/>
        <dbReference type="ChEBI" id="CHEBI:83088"/>
        <dbReference type="ChEBI" id="CHEBI:83099"/>
        <dbReference type="ChEBI" id="CHEBI:456215"/>
        <dbReference type="EC" id="6.3.1.20"/>
    </reaction>
</comment>
<evidence type="ECO:0000256" key="5">
    <source>
        <dbReference type="ARBA" id="ARBA00012367"/>
    </source>
</evidence>
<dbReference type="PANTHER" id="PTHR12561">
    <property type="entry name" value="LIPOATE-PROTEIN LIGASE"/>
    <property type="match status" value="1"/>
</dbReference>
<evidence type="ECO:0000256" key="3">
    <source>
        <dbReference type="ARBA" id="ARBA00005124"/>
    </source>
</evidence>
<evidence type="ECO:0000256" key="9">
    <source>
        <dbReference type="ARBA" id="ARBA00022840"/>
    </source>
</evidence>
<feature type="domain" description="BPL/LPL catalytic" evidence="11">
    <location>
        <begin position="46"/>
        <end position="229"/>
    </location>
</feature>
<evidence type="ECO:0000256" key="4">
    <source>
        <dbReference type="ARBA" id="ARBA00008242"/>
    </source>
</evidence>
<organism evidence="12 13">
    <name type="scientific">Actinomortierella ambigua</name>
    <dbReference type="NCBI Taxonomy" id="1343610"/>
    <lineage>
        <taxon>Eukaryota</taxon>
        <taxon>Fungi</taxon>
        <taxon>Fungi incertae sedis</taxon>
        <taxon>Mucoromycota</taxon>
        <taxon>Mortierellomycotina</taxon>
        <taxon>Mortierellomycetes</taxon>
        <taxon>Mortierellales</taxon>
        <taxon>Mortierellaceae</taxon>
        <taxon>Actinomortierella</taxon>
    </lineage>
</organism>
<dbReference type="PANTHER" id="PTHR12561:SF3">
    <property type="entry name" value="LIPOYLTRANSFERASE 1, MITOCHONDRIAL"/>
    <property type="match status" value="1"/>
</dbReference>
<dbReference type="Gene3D" id="3.30.930.10">
    <property type="entry name" value="Bira Bifunctional Protein, Domain 2"/>
    <property type="match status" value="1"/>
</dbReference>
<evidence type="ECO:0000313" key="12">
    <source>
        <dbReference type="EMBL" id="KAG0257501.1"/>
    </source>
</evidence>
<comment type="similarity">
    <text evidence="4">Belongs to the LplA family.</text>
</comment>
<protein>
    <recommendedName>
        <fullName evidence="6">Putative lipoate-protein ligase A</fullName>
        <ecNumber evidence="5">6.3.1.20</ecNumber>
    </recommendedName>
</protein>
<dbReference type="Pfam" id="PF21948">
    <property type="entry name" value="LplA-B_cat"/>
    <property type="match status" value="1"/>
</dbReference>
<evidence type="ECO:0000256" key="8">
    <source>
        <dbReference type="ARBA" id="ARBA00022741"/>
    </source>
</evidence>
<dbReference type="InterPro" id="IPR004143">
    <property type="entry name" value="BPL_LPL_catalytic"/>
</dbReference>
<comment type="function">
    <text evidence="1">Catalyzes both the ATP-dependent activation of exogenously supplied lipoate to lipoyl-AMP and the transfer of the activated lipoyl onto the lipoyl domains of lipoate-dependent enzymes.</text>
</comment>
<gene>
    <name evidence="12" type="ORF">DFQ27_005077</name>
</gene>
<dbReference type="SUPFAM" id="SSF82649">
    <property type="entry name" value="SufE/NifU"/>
    <property type="match status" value="1"/>
</dbReference>
<evidence type="ECO:0000256" key="10">
    <source>
        <dbReference type="ARBA" id="ARBA00048037"/>
    </source>
</evidence>